<organism evidence="1 2">
    <name type="scientific">Cobetia amphilecti</name>
    <dbReference type="NCBI Taxonomy" id="1055104"/>
    <lineage>
        <taxon>Bacteria</taxon>
        <taxon>Pseudomonadati</taxon>
        <taxon>Pseudomonadota</taxon>
        <taxon>Gammaproteobacteria</taxon>
        <taxon>Oceanospirillales</taxon>
        <taxon>Halomonadaceae</taxon>
        <taxon>Cobetia</taxon>
    </lineage>
</organism>
<dbReference type="AlphaFoldDB" id="A0AAP4X2P0"/>
<evidence type="ECO:0000313" key="2">
    <source>
        <dbReference type="Proteomes" id="UP001170481"/>
    </source>
</evidence>
<gene>
    <name evidence="1" type="ORF">Q4535_14995</name>
</gene>
<dbReference type="Proteomes" id="UP001170481">
    <property type="component" value="Unassembled WGS sequence"/>
</dbReference>
<name>A0AAP4X2P0_9GAMM</name>
<comment type="caution">
    <text evidence="1">The sequence shown here is derived from an EMBL/GenBank/DDBJ whole genome shotgun (WGS) entry which is preliminary data.</text>
</comment>
<protein>
    <submittedName>
        <fullName evidence="1">Uncharacterized protein</fullName>
    </submittedName>
</protein>
<accession>A0AAP4X2P0</accession>
<sequence>MKIIDIYTASRFNPERSILREQLGGGYVVQTCAVAAENYCFEVSQSRHFILGFEVAGARSAEFLSIITEDYVFQHPGIRPETLSAYLQDRARHPLRRRAASAPSATASGAARRSVTSIAVG</sequence>
<reference evidence="1" key="1">
    <citation type="submission" date="2023-07" db="EMBL/GenBank/DDBJ databases">
        <title>Genome content predicts the carbon catabolic preferences of heterotrophic bacteria.</title>
        <authorList>
            <person name="Gralka M."/>
        </authorList>
    </citation>
    <scope>NUCLEOTIDE SEQUENCE</scope>
    <source>
        <strain evidence="1">C2R13</strain>
    </source>
</reference>
<proteinExistence type="predicted"/>
<dbReference type="EMBL" id="JAUORK010000024">
    <property type="protein sequence ID" value="MDO6673418.1"/>
    <property type="molecule type" value="Genomic_DNA"/>
</dbReference>
<dbReference type="RefSeq" id="WP_303595104.1">
    <property type="nucleotide sequence ID" value="NZ_JAUORK010000024.1"/>
</dbReference>
<evidence type="ECO:0000313" key="1">
    <source>
        <dbReference type="EMBL" id="MDO6673418.1"/>
    </source>
</evidence>